<dbReference type="InterPro" id="IPR003317">
    <property type="entry name" value="Cyt-d_oxidase_su2"/>
</dbReference>
<feature type="transmembrane region" description="Helical" evidence="7">
    <location>
        <begin position="163"/>
        <end position="186"/>
    </location>
</feature>
<feature type="transmembrane region" description="Helical" evidence="7">
    <location>
        <begin position="230"/>
        <end position="252"/>
    </location>
</feature>
<protein>
    <submittedName>
        <fullName evidence="8">Cytochrome BD ubiquinol oxidase subunit II</fullName>
    </submittedName>
</protein>
<keyword evidence="4 7" id="KW-0812">Transmembrane</keyword>
<proteinExistence type="inferred from homology"/>
<evidence type="ECO:0000256" key="7">
    <source>
        <dbReference type="SAM" id="Phobius"/>
    </source>
</evidence>
<evidence type="ECO:0000313" key="9">
    <source>
        <dbReference type="Proteomes" id="UP000260665"/>
    </source>
</evidence>
<evidence type="ECO:0000313" key="8">
    <source>
        <dbReference type="EMBL" id="RFO98527.1"/>
    </source>
</evidence>
<dbReference type="Proteomes" id="UP000260665">
    <property type="component" value="Unassembled WGS sequence"/>
</dbReference>
<feature type="transmembrane region" description="Helical" evidence="7">
    <location>
        <begin position="20"/>
        <end position="41"/>
    </location>
</feature>
<dbReference type="GO" id="GO:0005886">
    <property type="term" value="C:plasma membrane"/>
    <property type="evidence" value="ECO:0007669"/>
    <property type="project" value="UniProtKB-SubCell"/>
</dbReference>
<organism evidence="8 9">
    <name type="scientific">Rhodoferax lacus</name>
    <dbReference type="NCBI Taxonomy" id="2184758"/>
    <lineage>
        <taxon>Bacteria</taxon>
        <taxon>Pseudomonadati</taxon>
        <taxon>Pseudomonadota</taxon>
        <taxon>Betaproteobacteria</taxon>
        <taxon>Burkholderiales</taxon>
        <taxon>Comamonadaceae</taxon>
        <taxon>Rhodoferax</taxon>
    </lineage>
</organism>
<evidence type="ECO:0000256" key="1">
    <source>
        <dbReference type="ARBA" id="ARBA00004651"/>
    </source>
</evidence>
<gene>
    <name evidence="8" type="ORF">DIC66_01165</name>
</gene>
<dbReference type="EMBL" id="QFZK01000001">
    <property type="protein sequence ID" value="RFO98527.1"/>
    <property type="molecule type" value="Genomic_DNA"/>
</dbReference>
<reference evidence="8 9" key="1">
    <citation type="submission" date="2018-05" db="EMBL/GenBank/DDBJ databases">
        <title>Rhodoferax soyangensis sp.nov., isolated from an oligotrophic freshwater lake.</title>
        <authorList>
            <person name="Park M."/>
        </authorList>
    </citation>
    <scope>NUCLEOTIDE SEQUENCE [LARGE SCALE GENOMIC DNA]</scope>
    <source>
        <strain evidence="8 9">IMCC26218</strain>
    </source>
</reference>
<dbReference type="GO" id="GO:0009055">
    <property type="term" value="F:electron transfer activity"/>
    <property type="evidence" value="ECO:0007669"/>
    <property type="project" value="TreeGrafter"/>
</dbReference>
<sequence length="349" mass="37851">MLESSSLLVLPDLTQPTGWLPLAFALVMALAMLAYVILDGYDLGVGVLLRRAEGDAQKDTMIASIGPFWDANETWLVLGVGVLLVAFPMAHGVILGALYLPVALMLLGLTLRGVAFDFRVKARAEHKPLWDRAFYAGSLLAAWSQGFMLGALVTGFADDWASQVFHAVLGLCLVAAYCLLGAGWLIMKTEGALQEKAVAWAQGSLWLTAAGIAAISVATPWVSPRIFERWFSFPNVVLLLPIPAVTLALFVVMARSLKRLPTRLAENNQYGAAVPFACTVGIFLLAFYGLAYSLFPWLVVDRLTVWGAASSPEALQVIFYGVVVVLPVIIGYTVFAYRVFWGKSTALQY</sequence>
<name>A0A3E1RGL7_9BURK</name>
<keyword evidence="6 7" id="KW-0472">Membrane</keyword>
<feature type="transmembrane region" description="Helical" evidence="7">
    <location>
        <begin position="318"/>
        <end position="340"/>
    </location>
</feature>
<comment type="subcellular location">
    <subcellularLocation>
        <location evidence="1">Cell membrane</location>
        <topology evidence="1">Multi-pass membrane protein</topology>
    </subcellularLocation>
</comment>
<evidence type="ECO:0000256" key="2">
    <source>
        <dbReference type="ARBA" id="ARBA00007543"/>
    </source>
</evidence>
<evidence type="ECO:0000256" key="4">
    <source>
        <dbReference type="ARBA" id="ARBA00022692"/>
    </source>
</evidence>
<feature type="transmembrane region" description="Helical" evidence="7">
    <location>
        <begin position="134"/>
        <end position="157"/>
    </location>
</feature>
<dbReference type="GO" id="GO:0070069">
    <property type="term" value="C:cytochrome complex"/>
    <property type="evidence" value="ECO:0007669"/>
    <property type="project" value="TreeGrafter"/>
</dbReference>
<dbReference type="AlphaFoldDB" id="A0A3E1RGL7"/>
<accession>A0A3E1RGL7</accession>
<comment type="caution">
    <text evidence="8">The sequence shown here is derived from an EMBL/GenBank/DDBJ whole genome shotgun (WGS) entry which is preliminary data.</text>
</comment>
<keyword evidence="3" id="KW-1003">Cell membrane</keyword>
<comment type="similarity">
    <text evidence="2">Belongs to the cytochrome ubiquinol oxidase subunit 2 family.</text>
</comment>
<keyword evidence="9" id="KW-1185">Reference proteome</keyword>
<feature type="transmembrane region" description="Helical" evidence="7">
    <location>
        <begin position="93"/>
        <end position="114"/>
    </location>
</feature>
<dbReference type="RefSeq" id="WP_117173216.1">
    <property type="nucleotide sequence ID" value="NZ_QFZK01000001.1"/>
</dbReference>
<evidence type="ECO:0000256" key="5">
    <source>
        <dbReference type="ARBA" id="ARBA00022989"/>
    </source>
</evidence>
<keyword evidence="5 7" id="KW-1133">Transmembrane helix</keyword>
<feature type="transmembrane region" description="Helical" evidence="7">
    <location>
        <begin position="62"/>
        <end position="87"/>
    </location>
</feature>
<evidence type="ECO:0000256" key="3">
    <source>
        <dbReference type="ARBA" id="ARBA00022475"/>
    </source>
</evidence>
<feature type="transmembrane region" description="Helical" evidence="7">
    <location>
        <begin position="198"/>
        <end position="218"/>
    </location>
</feature>
<dbReference type="GO" id="GO:0016682">
    <property type="term" value="F:oxidoreductase activity, acting on diphenols and related substances as donors, oxygen as acceptor"/>
    <property type="evidence" value="ECO:0007669"/>
    <property type="project" value="TreeGrafter"/>
</dbReference>
<dbReference type="PANTHER" id="PTHR43141:SF2">
    <property type="entry name" value="BLR3729 PROTEIN"/>
    <property type="match status" value="1"/>
</dbReference>
<dbReference type="OrthoDB" id="9776710at2"/>
<feature type="transmembrane region" description="Helical" evidence="7">
    <location>
        <begin position="273"/>
        <end position="298"/>
    </location>
</feature>
<dbReference type="PANTHER" id="PTHR43141">
    <property type="entry name" value="CYTOCHROME BD2 SUBUNIT II"/>
    <property type="match status" value="1"/>
</dbReference>
<dbReference type="Pfam" id="PF02322">
    <property type="entry name" value="Cyt_bd_oxida_II"/>
    <property type="match status" value="1"/>
</dbReference>
<evidence type="ECO:0000256" key="6">
    <source>
        <dbReference type="ARBA" id="ARBA00023136"/>
    </source>
</evidence>
<dbReference type="GO" id="GO:0019646">
    <property type="term" value="P:aerobic electron transport chain"/>
    <property type="evidence" value="ECO:0007669"/>
    <property type="project" value="TreeGrafter"/>
</dbReference>